<dbReference type="AlphaFoldDB" id="A0AAU8JVL0"/>
<dbReference type="InterPro" id="IPR010982">
    <property type="entry name" value="Lambda_DNA-bd_dom_sf"/>
</dbReference>
<dbReference type="PANTHER" id="PTHR43236">
    <property type="entry name" value="ANTITOXIN HIGA1"/>
    <property type="match status" value="1"/>
</dbReference>
<protein>
    <submittedName>
        <fullName evidence="3">ImmA/IrrE family metallo-endopeptidase</fullName>
    </submittedName>
</protein>
<dbReference type="EMBL" id="CP159872">
    <property type="protein sequence ID" value="XCM80371.1"/>
    <property type="molecule type" value="Genomic_DNA"/>
</dbReference>
<dbReference type="RefSeq" id="WP_354641310.1">
    <property type="nucleotide sequence ID" value="NZ_CP159872.1"/>
</dbReference>
<dbReference type="SMART" id="SM00530">
    <property type="entry name" value="HTH_XRE"/>
    <property type="match status" value="1"/>
</dbReference>
<dbReference type="Gene3D" id="1.10.260.40">
    <property type="entry name" value="lambda repressor-like DNA-binding domains"/>
    <property type="match status" value="1"/>
</dbReference>
<dbReference type="GO" id="GO:0003677">
    <property type="term" value="F:DNA binding"/>
    <property type="evidence" value="ECO:0007669"/>
    <property type="project" value="InterPro"/>
</dbReference>
<dbReference type="PANTHER" id="PTHR43236:SF1">
    <property type="entry name" value="BLL7220 PROTEIN"/>
    <property type="match status" value="1"/>
</dbReference>
<evidence type="ECO:0000259" key="2">
    <source>
        <dbReference type="PROSITE" id="PS50943"/>
    </source>
</evidence>
<sequence length="375" mass="42008">MTETRWSLDRHDLRSFNPSRLTLVRERRALTKQGLAELCGVTRRAVTSWEAGDVDAPPVDALADALDVPPEFFYADDAPQVEESSVSFRALSSVSARQISRVLAVSSLAIELGAWIDKHYGTPSVDIPDLADMADLPPTLAAEQVRSIWGLHQKPIKNMITLLERKGVRVFSLPRPDREVDAFEFTFEGRPFVFLNTSKSAERMRFDLAHELGHMILHKGSKKNLSRQTEQEAHEFAASFLIPADELHAQVVGKLRIDDVFKLKAYWKVSAVAMVERLYQLDFITEWTRRQWMIDLSQRGFRSAEPGGMDRESSKLLSELFRMAREDGWSIKGIAADLGDNAKDLDALVFGLAISALPGGRQTAPPVSGHLTLVR</sequence>
<proteinExistence type="inferred from homology"/>
<name>A0AAU8JVL0_9ACTN</name>
<dbReference type="InterPro" id="IPR010359">
    <property type="entry name" value="IrrE_HExxH"/>
</dbReference>
<comment type="similarity">
    <text evidence="1">Belongs to the short-chain fatty acyl-CoA assimilation regulator (ScfR) family.</text>
</comment>
<dbReference type="CDD" id="cd00093">
    <property type="entry name" value="HTH_XRE"/>
    <property type="match status" value="1"/>
</dbReference>
<gene>
    <name evidence="3" type="ORF">ABWK59_16275</name>
</gene>
<dbReference type="Gene3D" id="1.10.10.2910">
    <property type="match status" value="1"/>
</dbReference>
<evidence type="ECO:0000313" key="3">
    <source>
        <dbReference type="EMBL" id="XCM80371.1"/>
    </source>
</evidence>
<dbReference type="InterPro" id="IPR052345">
    <property type="entry name" value="Rad_response_metalloprotease"/>
</dbReference>
<dbReference type="Pfam" id="PF06114">
    <property type="entry name" value="Peptidase_M78"/>
    <property type="match status" value="1"/>
</dbReference>
<reference evidence="3" key="1">
    <citation type="submission" date="2024-06" db="EMBL/GenBank/DDBJ databases">
        <title>The genome sequences of Kitasatospora sp. strain HUAS MG31.</title>
        <authorList>
            <person name="Mo P."/>
        </authorList>
    </citation>
    <scope>NUCLEOTIDE SEQUENCE</scope>
    <source>
        <strain evidence="3">HUAS MG31</strain>
    </source>
</reference>
<evidence type="ECO:0000256" key="1">
    <source>
        <dbReference type="ARBA" id="ARBA00007227"/>
    </source>
</evidence>
<dbReference type="InterPro" id="IPR001387">
    <property type="entry name" value="Cro/C1-type_HTH"/>
</dbReference>
<organism evidence="3">
    <name type="scientific">Kitasatospora camelliae</name>
    <dbReference type="NCBI Taxonomy" id="3156397"/>
    <lineage>
        <taxon>Bacteria</taxon>
        <taxon>Bacillati</taxon>
        <taxon>Actinomycetota</taxon>
        <taxon>Actinomycetes</taxon>
        <taxon>Kitasatosporales</taxon>
        <taxon>Streptomycetaceae</taxon>
        <taxon>Kitasatospora</taxon>
    </lineage>
</organism>
<accession>A0AAU8JVL0</accession>
<feature type="domain" description="HTH cro/C1-type" evidence="2">
    <location>
        <begin position="21"/>
        <end position="73"/>
    </location>
</feature>
<dbReference type="KEGG" id="kcm:ABWK59_16275"/>
<dbReference type="PROSITE" id="PS50943">
    <property type="entry name" value="HTH_CROC1"/>
    <property type="match status" value="1"/>
</dbReference>
<dbReference type="Pfam" id="PF01381">
    <property type="entry name" value="HTH_3"/>
    <property type="match status" value="1"/>
</dbReference>
<dbReference type="SUPFAM" id="SSF47413">
    <property type="entry name" value="lambda repressor-like DNA-binding domains"/>
    <property type="match status" value="1"/>
</dbReference>